<protein>
    <submittedName>
        <fullName evidence="1">Uncharacterized protein</fullName>
    </submittedName>
</protein>
<name>A0A164EBI0_9CRUS</name>
<keyword evidence="2" id="KW-1185">Reference proteome</keyword>
<organism evidence="1 2">
    <name type="scientific">Daphnia magna</name>
    <dbReference type="NCBI Taxonomy" id="35525"/>
    <lineage>
        <taxon>Eukaryota</taxon>
        <taxon>Metazoa</taxon>
        <taxon>Ecdysozoa</taxon>
        <taxon>Arthropoda</taxon>
        <taxon>Crustacea</taxon>
        <taxon>Branchiopoda</taxon>
        <taxon>Diplostraca</taxon>
        <taxon>Cladocera</taxon>
        <taxon>Anomopoda</taxon>
        <taxon>Daphniidae</taxon>
        <taxon>Daphnia</taxon>
    </lineage>
</organism>
<reference evidence="1 2" key="1">
    <citation type="submission" date="2016-03" db="EMBL/GenBank/DDBJ databases">
        <title>EvidentialGene: Evidence-directed Construction of Genes on Genomes.</title>
        <authorList>
            <person name="Gilbert D.G."/>
            <person name="Choi J.-H."/>
            <person name="Mockaitis K."/>
            <person name="Colbourne J."/>
            <person name="Pfrender M."/>
        </authorList>
    </citation>
    <scope>NUCLEOTIDE SEQUENCE [LARGE SCALE GENOMIC DNA]</scope>
    <source>
        <strain evidence="1 2">Xinb3</strain>
        <tissue evidence="1">Complete organism</tissue>
    </source>
</reference>
<sequence length="43" mass="4875">MYITSYTGISSVKEAQSPPYLTEFISLPTMKSKQLTSDYVKCH</sequence>
<accession>A0A164EBI0</accession>
<dbReference type="Proteomes" id="UP000076858">
    <property type="component" value="Unassembled WGS sequence"/>
</dbReference>
<gene>
    <name evidence="1" type="ORF">APZ42_008929</name>
</gene>
<evidence type="ECO:0000313" key="1">
    <source>
        <dbReference type="EMBL" id="KZR96626.1"/>
    </source>
</evidence>
<dbReference type="AlphaFoldDB" id="A0A164EBI0"/>
<comment type="caution">
    <text evidence="1">The sequence shown here is derived from an EMBL/GenBank/DDBJ whole genome shotgun (WGS) entry which is preliminary data.</text>
</comment>
<proteinExistence type="predicted"/>
<dbReference type="EMBL" id="LRGB01024245">
    <property type="protein sequence ID" value="KZR96626.1"/>
    <property type="molecule type" value="Genomic_DNA"/>
</dbReference>
<evidence type="ECO:0000313" key="2">
    <source>
        <dbReference type="Proteomes" id="UP000076858"/>
    </source>
</evidence>